<sequence>MISPEQFKELALSFPDTAAAPHFDRTAFKIIGKRIFTTLHERSHTANFKFSPADQSVYTLIDKNAIYPVNNKWGLQGWTTFELDKIDSQLALEALATAYEEALQSSSKRKS</sequence>
<name>A0A512B8V3_9BACT</name>
<keyword evidence="2" id="KW-1185">Reference proteome</keyword>
<dbReference type="Pfam" id="PF04237">
    <property type="entry name" value="YjbR"/>
    <property type="match status" value="1"/>
</dbReference>
<gene>
    <name evidence="1" type="ORF">SAE01_08740</name>
</gene>
<organism evidence="1 2">
    <name type="scientific">Segetibacter aerophilus</name>
    <dbReference type="NCBI Taxonomy" id="670293"/>
    <lineage>
        <taxon>Bacteria</taxon>
        <taxon>Pseudomonadati</taxon>
        <taxon>Bacteroidota</taxon>
        <taxon>Chitinophagia</taxon>
        <taxon>Chitinophagales</taxon>
        <taxon>Chitinophagaceae</taxon>
        <taxon>Segetibacter</taxon>
    </lineage>
</organism>
<evidence type="ECO:0000313" key="2">
    <source>
        <dbReference type="Proteomes" id="UP000321513"/>
    </source>
</evidence>
<reference evidence="1 2" key="1">
    <citation type="submission" date="2019-07" db="EMBL/GenBank/DDBJ databases">
        <title>Whole genome shotgun sequence of Segetibacter aerophilus NBRC 106135.</title>
        <authorList>
            <person name="Hosoyama A."/>
            <person name="Uohara A."/>
            <person name="Ohji S."/>
            <person name="Ichikawa N."/>
        </authorList>
    </citation>
    <scope>NUCLEOTIDE SEQUENCE [LARGE SCALE GENOMIC DNA]</scope>
    <source>
        <strain evidence="1 2">NBRC 106135</strain>
    </source>
</reference>
<proteinExistence type="predicted"/>
<protein>
    <submittedName>
        <fullName evidence="1">Uncharacterized protein</fullName>
    </submittedName>
</protein>
<dbReference type="Proteomes" id="UP000321513">
    <property type="component" value="Unassembled WGS sequence"/>
</dbReference>
<dbReference type="OrthoDB" id="277063at2"/>
<dbReference type="Gene3D" id="3.90.1150.30">
    <property type="match status" value="1"/>
</dbReference>
<accession>A0A512B8V3</accession>
<comment type="caution">
    <text evidence="1">The sequence shown here is derived from an EMBL/GenBank/DDBJ whole genome shotgun (WGS) entry which is preliminary data.</text>
</comment>
<dbReference type="SUPFAM" id="SSF142906">
    <property type="entry name" value="YjbR-like"/>
    <property type="match status" value="1"/>
</dbReference>
<dbReference type="InterPro" id="IPR058532">
    <property type="entry name" value="YjbR/MT2646/Rv2570-like"/>
</dbReference>
<dbReference type="AlphaFoldDB" id="A0A512B8V3"/>
<dbReference type="RefSeq" id="WP_147202442.1">
    <property type="nucleotide sequence ID" value="NZ_BJYT01000002.1"/>
</dbReference>
<evidence type="ECO:0000313" key="1">
    <source>
        <dbReference type="EMBL" id="GEO08378.1"/>
    </source>
</evidence>
<dbReference type="InterPro" id="IPR038056">
    <property type="entry name" value="YjbR-like_sf"/>
</dbReference>
<dbReference type="EMBL" id="BJYT01000002">
    <property type="protein sequence ID" value="GEO08378.1"/>
    <property type="molecule type" value="Genomic_DNA"/>
</dbReference>